<dbReference type="Gene3D" id="1.10.10.640">
    <property type="entry name" value="phospholipid-binding protein"/>
    <property type="match status" value="1"/>
</dbReference>
<reference evidence="3" key="1">
    <citation type="journal article" date="2019" name="Int. J. Syst. Evol. Microbiol.">
        <title>The Global Catalogue of Microorganisms (GCM) 10K type strain sequencing project: providing services to taxonomists for standard genome sequencing and annotation.</title>
        <authorList>
            <consortium name="The Broad Institute Genomics Platform"/>
            <consortium name="The Broad Institute Genome Sequencing Center for Infectious Disease"/>
            <person name="Wu L."/>
            <person name="Ma J."/>
        </authorList>
    </citation>
    <scope>NUCLEOTIDE SEQUENCE [LARGE SCALE GENOMIC DNA]</scope>
    <source>
        <strain evidence="3">CCUG 38813</strain>
    </source>
</reference>
<dbReference type="EMBL" id="JBHSMS010000023">
    <property type="protein sequence ID" value="MFC5510676.1"/>
    <property type="molecule type" value="Genomic_DNA"/>
</dbReference>
<protein>
    <submittedName>
        <fullName evidence="2">Phospholipid-binding protein MlaC</fullName>
    </submittedName>
</protein>
<dbReference type="PANTHER" id="PTHR36573:SF1">
    <property type="entry name" value="INTERMEMBRANE PHOSPHOLIPID TRANSPORT SYSTEM BINDING PROTEIN MLAC"/>
    <property type="match status" value="1"/>
</dbReference>
<evidence type="ECO:0000313" key="3">
    <source>
        <dbReference type="Proteomes" id="UP001596031"/>
    </source>
</evidence>
<feature type="chain" id="PRO_5046203163" evidence="1">
    <location>
        <begin position="23"/>
        <end position="215"/>
    </location>
</feature>
<accession>A0ABW0PDF9</accession>
<sequence length="215" mass="23661">MKPIAHLIATAATLVFATSVIAAPAPASNEAPDVLVKRISADVIETVKADKDIQAGNRSRIMELVNSKILPHVDAEKMTAQAAGRFWRQASPEQQKRLAEEFRTLLVYTYSGALSQIKNETVEFKPMRSQPTDTDVEVRSQVNVARGEPITLNYRLSKDSGTWKIYDINVLGAWLVETYKGTFAAEINKSGVDGLIAKLADRNRQLANKPLKAPT</sequence>
<dbReference type="Pfam" id="PF05494">
    <property type="entry name" value="MlaC"/>
    <property type="match status" value="1"/>
</dbReference>
<keyword evidence="3" id="KW-1185">Reference proteome</keyword>
<proteinExistence type="predicted"/>
<dbReference type="InterPro" id="IPR008869">
    <property type="entry name" value="MlaC/ttg2D"/>
</dbReference>
<dbReference type="Proteomes" id="UP001596031">
    <property type="component" value="Unassembled WGS sequence"/>
</dbReference>
<evidence type="ECO:0000256" key="1">
    <source>
        <dbReference type="SAM" id="SignalP"/>
    </source>
</evidence>
<gene>
    <name evidence="2" type="ORF">ACFPOU_06025</name>
</gene>
<dbReference type="RefSeq" id="WP_379718196.1">
    <property type="nucleotide sequence ID" value="NZ_JBHSMS010000023.1"/>
</dbReference>
<comment type="caution">
    <text evidence="2">The sequence shown here is derived from an EMBL/GenBank/DDBJ whole genome shotgun (WGS) entry which is preliminary data.</text>
</comment>
<feature type="signal peptide" evidence="1">
    <location>
        <begin position="1"/>
        <end position="22"/>
    </location>
</feature>
<name>A0ABW0PDF9_9BURK</name>
<dbReference type="PANTHER" id="PTHR36573">
    <property type="entry name" value="INTERMEMBRANE PHOSPHOLIPID TRANSPORT SYSTEM BINDING PROTEIN MLAC"/>
    <property type="match status" value="1"/>
</dbReference>
<evidence type="ECO:0000313" key="2">
    <source>
        <dbReference type="EMBL" id="MFC5510676.1"/>
    </source>
</evidence>
<keyword evidence="1" id="KW-0732">Signal</keyword>
<dbReference type="Gene3D" id="3.10.450.50">
    <property type="match status" value="1"/>
</dbReference>
<organism evidence="2 3">
    <name type="scientific">Massilia jejuensis</name>
    <dbReference type="NCBI Taxonomy" id="648894"/>
    <lineage>
        <taxon>Bacteria</taxon>
        <taxon>Pseudomonadati</taxon>
        <taxon>Pseudomonadota</taxon>
        <taxon>Betaproteobacteria</taxon>
        <taxon>Burkholderiales</taxon>
        <taxon>Oxalobacteraceae</taxon>
        <taxon>Telluria group</taxon>
        <taxon>Massilia</taxon>
    </lineage>
</organism>
<dbReference type="PIRSF" id="PIRSF004649">
    <property type="entry name" value="MlaC"/>
    <property type="match status" value="1"/>
</dbReference>